<dbReference type="Proteomes" id="UP001165283">
    <property type="component" value="Unassembled WGS sequence"/>
</dbReference>
<sequence length="142" mass="15172">MASVRIRRLAALPVAVLGLLAVPATADAAPRPAELSPTPIQFERPVVAGQSVYFDSGIRNTGGQGSGGFNIKWFVDGQEVGAYGSHQDVPSGSSKLNGNSQFTHTFDDPGSFHTVTFVVDVDNHVHERNEGDNEQSVRVNVR</sequence>
<evidence type="ECO:0000313" key="3">
    <source>
        <dbReference type="EMBL" id="MCO1657421.1"/>
    </source>
</evidence>
<evidence type="ECO:0000313" key="4">
    <source>
        <dbReference type="Proteomes" id="UP001165283"/>
    </source>
</evidence>
<evidence type="ECO:0000256" key="1">
    <source>
        <dbReference type="SAM" id="SignalP"/>
    </source>
</evidence>
<dbReference type="Gene3D" id="2.60.40.10">
    <property type="entry name" value="Immunoglobulins"/>
    <property type="match status" value="1"/>
</dbReference>
<evidence type="ECO:0000259" key="2">
    <source>
        <dbReference type="Pfam" id="PF07705"/>
    </source>
</evidence>
<dbReference type="InterPro" id="IPR013783">
    <property type="entry name" value="Ig-like_fold"/>
</dbReference>
<organism evidence="3 4">
    <name type="scientific">Pseudonocardia humida</name>
    <dbReference type="NCBI Taxonomy" id="2800819"/>
    <lineage>
        <taxon>Bacteria</taxon>
        <taxon>Bacillati</taxon>
        <taxon>Actinomycetota</taxon>
        <taxon>Actinomycetes</taxon>
        <taxon>Pseudonocardiales</taxon>
        <taxon>Pseudonocardiaceae</taxon>
        <taxon>Pseudonocardia</taxon>
    </lineage>
</organism>
<dbReference type="Pfam" id="PF07705">
    <property type="entry name" value="CARDB"/>
    <property type="match status" value="1"/>
</dbReference>
<keyword evidence="1" id="KW-0732">Signal</keyword>
<reference evidence="3" key="1">
    <citation type="submission" date="2021-04" db="EMBL/GenBank/DDBJ databases">
        <title>Pseudonocardia sp. nov., isolated from sandy soil of mangrove forest.</title>
        <authorList>
            <person name="Zan Z."/>
            <person name="Huang R."/>
            <person name="Liu W."/>
        </authorList>
    </citation>
    <scope>NUCLEOTIDE SEQUENCE</scope>
    <source>
        <strain evidence="3">S2-4</strain>
    </source>
</reference>
<comment type="caution">
    <text evidence="3">The sequence shown here is derived from an EMBL/GenBank/DDBJ whole genome shotgun (WGS) entry which is preliminary data.</text>
</comment>
<feature type="chain" id="PRO_5045641616" description="CARDB domain-containing protein" evidence="1">
    <location>
        <begin position="29"/>
        <end position="142"/>
    </location>
</feature>
<gene>
    <name evidence="3" type="ORF">KDL28_20390</name>
</gene>
<dbReference type="InterPro" id="IPR011635">
    <property type="entry name" value="CARDB"/>
</dbReference>
<protein>
    <recommendedName>
        <fullName evidence="2">CARDB domain-containing protein</fullName>
    </recommendedName>
</protein>
<feature type="domain" description="CARDB" evidence="2">
    <location>
        <begin position="44"/>
        <end position="136"/>
    </location>
</feature>
<keyword evidence="4" id="KW-1185">Reference proteome</keyword>
<dbReference type="RefSeq" id="WP_252441070.1">
    <property type="nucleotide sequence ID" value="NZ_JAGSOV010000041.1"/>
</dbReference>
<proteinExistence type="predicted"/>
<dbReference type="EMBL" id="JAGSOV010000041">
    <property type="protein sequence ID" value="MCO1657421.1"/>
    <property type="molecule type" value="Genomic_DNA"/>
</dbReference>
<feature type="signal peptide" evidence="1">
    <location>
        <begin position="1"/>
        <end position="28"/>
    </location>
</feature>
<accession>A0ABT1A328</accession>
<name>A0ABT1A328_9PSEU</name>